<sequence length="195" mass="21476">MSGDSAPRLPQTRMSDADRERVAERLRVAHGEGRLTLEEFEQRISGVYAARTFAEVEQYVADLPGSPLAAAVPERAELRTTAATLKRRGRWVVPRQLVVKAKAGTVKLDFTEAVISHPVIYVDLDVYAGSTILVLPAGTTVDIDNVEFVAGSSRVYRGVTASSFAADGLHVVIRGKQRAGTLVTRTRRRFLGWRW</sequence>
<evidence type="ECO:0000259" key="2">
    <source>
        <dbReference type="Pfam" id="PF08044"/>
    </source>
</evidence>
<feature type="domain" description="DUF1707" evidence="2">
    <location>
        <begin position="12"/>
        <end position="64"/>
    </location>
</feature>
<dbReference type="Pfam" id="PF08044">
    <property type="entry name" value="DUF1707"/>
    <property type="match status" value="1"/>
</dbReference>
<comment type="caution">
    <text evidence="3">The sequence shown here is derived from an EMBL/GenBank/DDBJ whole genome shotgun (WGS) entry which is preliminary data.</text>
</comment>
<dbReference type="AlphaFoldDB" id="A0A7X0IC40"/>
<evidence type="ECO:0000256" key="1">
    <source>
        <dbReference type="SAM" id="MobiDB-lite"/>
    </source>
</evidence>
<dbReference type="PANTHER" id="PTHR40763:SF5">
    <property type="entry name" value="MEMBRANE PROTEIN"/>
    <property type="match status" value="1"/>
</dbReference>
<feature type="region of interest" description="Disordered" evidence="1">
    <location>
        <begin position="1"/>
        <end position="20"/>
    </location>
</feature>
<dbReference type="EMBL" id="JACHIU010000001">
    <property type="protein sequence ID" value="MBB6472469.1"/>
    <property type="molecule type" value="Genomic_DNA"/>
</dbReference>
<dbReference type="Proteomes" id="UP000555564">
    <property type="component" value="Unassembled WGS sequence"/>
</dbReference>
<dbReference type="InterPro" id="IPR012551">
    <property type="entry name" value="DUF1707_SHOCT-like"/>
</dbReference>
<dbReference type="PANTHER" id="PTHR40763">
    <property type="entry name" value="MEMBRANE PROTEIN-RELATED"/>
    <property type="match status" value="1"/>
</dbReference>
<evidence type="ECO:0000313" key="4">
    <source>
        <dbReference type="Proteomes" id="UP000555564"/>
    </source>
</evidence>
<gene>
    <name evidence="3" type="ORF">BJ992_001900</name>
</gene>
<name>A0A7X0IC40_9ACTN</name>
<protein>
    <recommendedName>
        <fullName evidence="2">DUF1707 domain-containing protein</fullName>
    </recommendedName>
</protein>
<reference evidence="3 4" key="1">
    <citation type="submission" date="2020-08" db="EMBL/GenBank/DDBJ databases">
        <title>Sequencing the genomes of 1000 actinobacteria strains.</title>
        <authorList>
            <person name="Klenk H.-P."/>
        </authorList>
    </citation>
    <scope>NUCLEOTIDE SEQUENCE [LARGE SCALE GENOMIC DNA]</scope>
    <source>
        <strain evidence="3 4">DSM 44936</strain>
    </source>
</reference>
<proteinExistence type="predicted"/>
<keyword evidence="4" id="KW-1185">Reference proteome</keyword>
<dbReference type="RefSeq" id="WP_184979561.1">
    <property type="nucleotide sequence ID" value="NZ_BAAALO010000037.1"/>
</dbReference>
<organism evidence="3 4">
    <name type="scientific">Sphaerisporangium rubeum</name>
    <dbReference type="NCBI Taxonomy" id="321317"/>
    <lineage>
        <taxon>Bacteria</taxon>
        <taxon>Bacillati</taxon>
        <taxon>Actinomycetota</taxon>
        <taxon>Actinomycetes</taxon>
        <taxon>Streptosporangiales</taxon>
        <taxon>Streptosporangiaceae</taxon>
        <taxon>Sphaerisporangium</taxon>
    </lineage>
</organism>
<accession>A0A7X0IC40</accession>
<evidence type="ECO:0000313" key="3">
    <source>
        <dbReference type="EMBL" id="MBB6472469.1"/>
    </source>
</evidence>